<feature type="domain" description="AMP-dependent synthetase/ligase" evidence="3">
    <location>
        <begin position="13"/>
        <end position="393"/>
    </location>
</feature>
<organism evidence="5 6">
    <name type="scientific">Advenella kashmirensis</name>
    <dbReference type="NCBI Taxonomy" id="310575"/>
    <lineage>
        <taxon>Bacteria</taxon>
        <taxon>Pseudomonadati</taxon>
        <taxon>Pseudomonadota</taxon>
        <taxon>Betaproteobacteria</taxon>
        <taxon>Burkholderiales</taxon>
        <taxon>Alcaligenaceae</taxon>
    </lineage>
</organism>
<keyword evidence="2 5" id="KW-0436">Ligase</keyword>
<dbReference type="Pfam" id="PF13193">
    <property type="entry name" value="AMP-binding_C"/>
    <property type="match status" value="1"/>
</dbReference>
<gene>
    <name evidence="5" type="ORF">DD666_05200</name>
</gene>
<dbReference type="GO" id="GO:0031956">
    <property type="term" value="F:medium-chain fatty acid-CoA ligase activity"/>
    <property type="evidence" value="ECO:0007669"/>
    <property type="project" value="TreeGrafter"/>
</dbReference>
<comment type="similarity">
    <text evidence="1">Belongs to the ATP-dependent AMP-binding enzyme family.</text>
</comment>
<evidence type="ECO:0000313" key="5">
    <source>
        <dbReference type="EMBL" id="HBP28795.1"/>
    </source>
</evidence>
<name>A0A356LE50_9BURK</name>
<dbReference type="EMBL" id="DOEK01000008">
    <property type="protein sequence ID" value="HBP28795.1"/>
    <property type="molecule type" value="Genomic_DNA"/>
</dbReference>
<dbReference type="AlphaFoldDB" id="A0A356LE50"/>
<dbReference type="InterPro" id="IPR025110">
    <property type="entry name" value="AMP-bd_C"/>
</dbReference>
<evidence type="ECO:0000256" key="1">
    <source>
        <dbReference type="ARBA" id="ARBA00006432"/>
    </source>
</evidence>
<evidence type="ECO:0000256" key="2">
    <source>
        <dbReference type="ARBA" id="ARBA00022598"/>
    </source>
</evidence>
<feature type="domain" description="AMP-binding enzyme C-terminal" evidence="4">
    <location>
        <begin position="444"/>
        <end position="514"/>
    </location>
</feature>
<evidence type="ECO:0000259" key="3">
    <source>
        <dbReference type="Pfam" id="PF00501"/>
    </source>
</evidence>
<dbReference type="PANTHER" id="PTHR43201">
    <property type="entry name" value="ACYL-COA SYNTHETASE"/>
    <property type="match status" value="1"/>
</dbReference>
<dbReference type="InterPro" id="IPR020845">
    <property type="entry name" value="AMP-binding_CS"/>
</dbReference>
<reference evidence="5 6" key="1">
    <citation type="journal article" date="2018" name="Nat. Biotechnol.">
        <title>A standardized bacterial taxonomy based on genome phylogeny substantially revises the tree of life.</title>
        <authorList>
            <person name="Parks D.H."/>
            <person name="Chuvochina M."/>
            <person name="Waite D.W."/>
            <person name="Rinke C."/>
            <person name="Skarshewski A."/>
            <person name="Chaumeil P.A."/>
            <person name="Hugenholtz P."/>
        </authorList>
    </citation>
    <scope>NUCLEOTIDE SEQUENCE [LARGE SCALE GENOMIC DNA]</scope>
    <source>
        <strain evidence="5">UBA10707</strain>
    </source>
</reference>
<protein>
    <submittedName>
        <fullName evidence="5">Fatty-acid--CoA ligase</fullName>
    </submittedName>
</protein>
<dbReference type="Proteomes" id="UP000264036">
    <property type="component" value="Unassembled WGS sequence"/>
</dbReference>
<sequence>MLPRGRILSEVLAHTVAAYPDNDAFIDSESRESWRTLSAKVDRTAAALWQRGVRKGDHVAVMLGNSVQWLQTFFACARIGAVTVPINTRFKKEELAFCLKQADVKAIVLTENFLGIDFSALLGQVEPALAVDLPGEVLPNLTQALMFDTASVPAGAIDFERLIASVSEEDINACYAQCGSVKPDDILLIQYTSGTTSFPKGVMLSHDNMLSDAYAVSLRMGIRPEDRYFSIRPFFHVAGSTLSILVSVSTGCCLLTLPKFDVSRVLAMLQREKCTLTSGNDTIFLMLMGHPEFDASRLHLRGGWAAAGPEVMQKIHDQMKVPNLCNAYGLSEASPNVVMSSWDDPLPLRTEGWALPHTGVQVRIMDTNTDEIMPAGQAGEIQVKGWSVMRGYYNMPEVTARTFTEDGWLKTGDLGKMDEAGRLKMVGRLKDIFRVGGENVAPTEVEGFILMHEAIELAQVVGVPDERLGEVPAAFVILKQGHSCTPDELIAWCKPRIANFKVPRYVRVVDSFDQIGMTGSSKVQKNKLRAHAIALLGLRGQTK</sequence>
<dbReference type="Gene3D" id="3.40.50.12780">
    <property type="entry name" value="N-terminal domain of ligase-like"/>
    <property type="match status" value="1"/>
</dbReference>
<comment type="caution">
    <text evidence="5">The sequence shown here is derived from an EMBL/GenBank/DDBJ whole genome shotgun (WGS) entry which is preliminary data.</text>
</comment>
<evidence type="ECO:0000313" key="6">
    <source>
        <dbReference type="Proteomes" id="UP000264036"/>
    </source>
</evidence>
<dbReference type="InterPro" id="IPR045851">
    <property type="entry name" value="AMP-bd_C_sf"/>
</dbReference>
<dbReference type="InterPro" id="IPR042099">
    <property type="entry name" value="ANL_N_sf"/>
</dbReference>
<dbReference type="InterPro" id="IPR000873">
    <property type="entry name" value="AMP-dep_synth/lig_dom"/>
</dbReference>
<accession>A0A356LE50</accession>
<dbReference type="PANTHER" id="PTHR43201:SF5">
    <property type="entry name" value="MEDIUM-CHAIN ACYL-COA LIGASE ACSF2, MITOCHONDRIAL"/>
    <property type="match status" value="1"/>
</dbReference>
<dbReference type="GO" id="GO:0006631">
    <property type="term" value="P:fatty acid metabolic process"/>
    <property type="evidence" value="ECO:0007669"/>
    <property type="project" value="TreeGrafter"/>
</dbReference>
<dbReference type="Pfam" id="PF00501">
    <property type="entry name" value="AMP-binding"/>
    <property type="match status" value="1"/>
</dbReference>
<dbReference type="SUPFAM" id="SSF56801">
    <property type="entry name" value="Acetyl-CoA synthetase-like"/>
    <property type="match status" value="1"/>
</dbReference>
<dbReference type="Gene3D" id="3.30.300.30">
    <property type="match status" value="1"/>
</dbReference>
<dbReference type="PROSITE" id="PS00455">
    <property type="entry name" value="AMP_BINDING"/>
    <property type="match status" value="1"/>
</dbReference>
<evidence type="ECO:0000259" key="4">
    <source>
        <dbReference type="Pfam" id="PF13193"/>
    </source>
</evidence>
<proteinExistence type="inferred from homology"/>